<dbReference type="InterPro" id="IPR003594">
    <property type="entry name" value="HATPase_dom"/>
</dbReference>
<dbReference type="OrthoDB" id="9796100at2"/>
<feature type="domain" description="PAS" evidence="8">
    <location>
        <begin position="205"/>
        <end position="275"/>
    </location>
</feature>
<dbReference type="PRINTS" id="PR00344">
    <property type="entry name" value="BCTRLSENSOR"/>
</dbReference>
<dbReference type="PROSITE" id="PS50109">
    <property type="entry name" value="HIS_KIN"/>
    <property type="match status" value="1"/>
</dbReference>
<protein>
    <recommendedName>
        <fullName evidence="2">histidine kinase</fullName>
        <ecNumber evidence="2">2.7.13.3</ecNumber>
    </recommendedName>
</protein>
<dbReference type="InterPro" id="IPR001789">
    <property type="entry name" value="Sig_transdc_resp-reg_receiver"/>
</dbReference>
<dbReference type="InterPro" id="IPR004358">
    <property type="entry name" value="Sig_transdc_His_kin-like_C"/>
</dbReference>
<dbReference type="Gene3D" id="3.30.450.20">
    <property type="entry name" value="PAS domain"/>
    <property type="match status" value="1"/>
</dbReference>
<dbReference type="Gene3D" id="3.40.50.2300">
    <property type="match status" value="1"/>
</dbReference>
<feature type="domain" description="Histidine kinase" evidence="6">
    <location>
        <begin position="343"/>
        <end position="566"/>
    </location>
</feature>
<evidence type="ECO:0000313" key="9">
    <source>
        <dbReference type="EMBL" id="QEX23500.1"/>
    </source>
</evidence>
<dbReference type="InterPro" id="IPR035965">
    <property type="entry name" value="PAS-like_dom_sf"/>
</dbReference>
<dbReference type="EMBL" id="CP042582">
    <property type="protein sequence ID" value="QEX23500.1"/>
    <property type="molecule type" value="Genomic_DNA"/>
</dbReference>
<comment type="catalytic activity">
    <reaction evidence="1">
        <text>ATP + protein L-histidine = ADP + protein N-phospho-L-histidine.</text>
        <dbReference type="EC" id="2.7.13.3"/>
    </reaction>
</comment>
<keyword evidence="9" id="KW-0418">Kinase</keyword>
<dbReference type="NCBIfam" id="TIGR00229">
    <property type="entry name" value="sensory_box"/>
    <property type="match status" value="1"/>
</dbReference>
<dbReference type="SUPFAM" id="SSF52172">
    <property type="entry name" value="CheY-like"/>
    <property type="match status" value="1"/>
</dbReference>
<dbReference type="InterPro" id="IPR013656">
    <property type="entry name" value="PAS_4"/>
</dbReference>
<dbReference type="EC" id="2.7.13.3" evidence="2"/>
<keyword evidence="5" id="KW-0472">Membrane</keyword>
<feature type="transmembrane region" description="Helical" evidence="5">
    <location>
        <begin position="47"/>
        <end position="67"/>
    </location>
</feature>
<dbReference type="Pfam" id="PF00512">
    <property type="entry name" value="HisKA"/>
    <property type="match status" value="1"/>
</dbReference>
<dbReference type="Pfam" id="PF02518">
    <property type="entry name" value="HATPase_c"/>
    <property type="match status" value="1"/>
</dbReference>
<dbReference type="Gene3D" id="1.10.287.130">
    <property type="match status" value="1"/>
</dbReference>
<dbReference type="InterPro" id="IPR005467">
    <property type="entry name" value="His_kinase_dom"/>
</dbReference>
<dbReference type="Gene3D" id="3.30.565.10">
    <property type="entry name" value="Histidine kinase-like ATPase, C-terminal domain"/>
    <property type="match status" value="1"/>
</dbReference>
<dbReference type="AlphaFoldDB" id="A0A5J6N4N1"/>
<dbReference type="InterPro" id="IPR036890">
    <property type="entry name" value="HATPase_C_sf"/>
</dbReference>
<dbReference type="Pfam" id="PF00072">
    <property type="entry name" value="Response_reg"/>
    <property type="match status" value="1"/>
</dbReference>
<keyword evidence="5" id="KW-1133">Transmembrane helix</keyword>
<dbReference type="PROSITE" id="PS50112">
    <property type="entry name" value="PAS"/>
    <property type="match status" value="2"/>
</dbReference>
<evidence type="ECO:0000313" key="10">
    <source>
        <dbReference type="Proteomes" id="UP000325797"/>
    </source>
</evidence>
<dbReference type="SMART" id="SM00091">
    <property type="entry name" value="PAS"/>
    <property type="match status" value="2"/>
</dbReference>
<evidence type="ECO:0000256" key="4">
    <source>
        <dbReference type="PROSITE-ProRule" id="PRU00169"/>
    </source>
</evidence>
<dbReference type="InterPro" id="IPR011006">
    <property type="entry name" value="CheY-like_superfamily"/>
</dbReference>
<keyword evidence="3 4" id="KW-0597">Phosphoprotein</keyword>
<dbReference type="SUPFAM" id="SSF55785">
    <property type="entry name" value="PYP-like sensor domain (PAS domain)"/>
    <property type="match status" value="2"/>
</dbReference>
<reference evidence="9 10" key="1">
    <citation type="submission" date="2019-08" db="EMBL/GenBank/DDBJ databases">
        <title>Hyperibacter terrae gen. nov., sp. nov. and Hyperibacter viscosus sp. nov., two new members in the family Rhodospirillaceae isolated from the rhizosphere of Hypericum perforatum.</title>
        <authorList>
            <person name="Noviana Z."/>
        </authorList>
    </citation>
    <scope>NUCLEOTIDE SEQUENCE [LARGE SCALE GENOMIC DNA]</scope>
    <source>
        <strain evidence="9 10">R5959</strain>
    </source>
</reference>
<evidence type="ECO:0000259" key="7">
    <source>
        <dbReference type="PROSITE" id="PS50110"/>
    </source>
</evidence>
<gene>
    <name evidence="9" type="ORF">FRZ61_34380</name>
</gene>
<dbReference type="KEGG" id="hadh:FRZ61_34380"/>
<keyword evidence="9" id="KW-0808">Transferase</keyword>
<keyword evidence="10" id="KW-1185">Reference proteome</keyword>
<proteinExistence type="predicted"/>
<dbReference type="SUPFAM" id="SSF55874">
    <property type="entry name" value="ATPase domain of HSP90 chaperone/DNA topoisomerase II/histidine kinase"/>
    <property type="match status" value="1"/>
</dbReference>
<dbReference type="PANTHER" id="PTHR43065:SF42">
    <property type="entry name" value="TWO-COMPONENT SENSOR PPRA"/>
    <property type="match status" value="1"/>
</dbReference>
<dbReference type="Proteomes" id="UP000325797">
    <property type="component" value="Chromosome"/>
</dbReference>
<dbReference type="InterPro" id="IPR000014">
    <property type="entry name" value="PAS"/>
</dbReference>
<evidence type="ECO:0000256" key="3">
    <source>
        <dbReference type="ARBA" id="ARBA00022553"/>
    </source>
</evidence>
<dbReference type="SUPFAM" id="SSF47384">
    <property type="entry name" value="Homodimeric domain of signal transducing histidine kinase"/>
    <property type="match status" value="1"/>
</dbReference>
<evidence type="ECO:0000256" key="5">
    <source>
        <dbReference type="SAM" id="Phobius"/>
    </source>
</evidence>
<keyword evidence="5" id="KW-0812">Transmembrane</keyword>
<feature type="modified residue" description="4-aspartylphosphate" evidence="4">
    <location>
        <position position="642"/>
    </location>
</feature>
<feature type="domain" description="Response regulatory" evidence="7">
    <location>
        <begin position="591"/>
        <end position="707"/>
    </location>
</feature>
<feature type="domain" description="PAS" evidence="8">
    <location>
        <begin position="78"/>
        <end position="118"/>
    </location>
</feature>
<evidence type="ECO:0000259" key="8">
    <source>
        <dbReference type="PROSITE" id="PS50112"/>
    </source>
</evidence>
<evidence type="ECO:0000256" key="1">
    <source>
        <dbReference type="ARBA" id="ARBA00000085"/>
    </source>
</evidence>
<dbReference type="Pfam" id="PF08448">
    <property type="entry name" value="PAS_4"/>
    <property type="match status" value="1"/>
</dbReference>
<dbReference type="FunFam" id="1.10.287.130:FF:000037">
    <property type="entry name" value="Hybrid sensor histidine kinase/response regulator"/>
    <property type="match status" value="1"/>
</dbReference>
<sequence>MAGQGMASQGGRKLGRWGGCAAMAASLLVGLCPPAMAQMNAEVSVSLLTMALVLVPLFALILISYWLGRRSLHGGAIGERQLMALLDRAPLGWYALDATGRITYMNGTMRDWLGLGEEGGPDGFGEVRLHDLLAELPAGAVPASPFGSGLVGEGDALFRSRSGEAISVHLRQQALPPGTRGGSVACAVVHDLRPARAREAQLQVFERRFQRFFEQAPLGITLVDAEGRLEEANKAFRSMVKMRSAELRKRRLLDLIAEADRPQVEGRLRMALQGEELGERPLDLQMAAGNGRSATLYAVRREDEPGGKPGLIVQFIDTTERKKLERQFSQSQKMQAVGQLAGGIAHDFNNLLTAMIGFCDLLLLRHRAGDQSFADIMQIKQNANRAANLVRQLLAFSRQQTLIPRVLDVTDVLAELSHLLRRLIGANIELQMVHGRELFPVKVDHGQLEQVIINLAVNARDAMPEGGKLLIRTSNVSNAYPVTRGAETMPPGDYARIEVADTGTGIAPDIIDNIFEPFFSTKEVGAGTGLGLATVYGIVKQTGGFIFVDSKVGEGTAFSIYLPRHAAAKSEAPAKQEGDAGQPRDLTGMGTVLLVEDEDAVRLFGARALRNKGYNVFEARSGEAALEMIKAGKQPIDLLITDVVMPRMDGPTLIKEVRLIRPELKVIFISGYAEDDFRKRLGEGAEIHFLPKPFSLSQLAEKVKEVMRAA</sequence>
<dbReference type="InterPro" id="IPR003661">
    <property type="entry name" value="HisK_dim/P_dom"/>
</dbReference>
<evidence type="ECO:0000259" key="6">
    <source>
        <dbReference type="PROSITE" id="PS50109"/>
    </source>
</evidence>
<accession>A0A5J6N4N1</accession>
<dbReference type="SMART" id="SM00448">
    <property type="entry name" value="REC"/>
    <property type="match status" value="1"/>
</dbReference>
<organism evidence="9 10">
    <name type="scientific">Hypericibacter adhaerens</name>
    <dbReference type="NCBI Taxonomy" id="2602016"/>
    <lineage>
        <taxon>Bacteria</taxon>
        <taxon>Pseudomonadati</taxon>
        <taxon>Pseudomonadota</taxon>
        <taxon>Alphaproteobacteria</taxon>
        <taxon>Rhodospirillales</taxon>
        <taxon>Dongiaceae</taxon>
        <taxon>Hypericibacter</taxon>
    </lineage>
</organism>
<dbReference type="InterPro" id="IPR036097">
    <property type="entry name" value="HisK_dim/P_sf"/>
</dbReference>
<dbReference type="CDD" id="cd00082">
    <property type="entry name" value="HisKA"/>
    <property type="match status" value="1"/>
</dbReference>
<dbReference type="SMART" id="SM00387">
    <property type="entry name" value="HATPase_c"/>
    <property type="match status" value="1"/>
</dbReference>
<dbReference type="CDD" id="cd00130">
    <property type="entry name" value="PAS"/>
    <property type="match status" value="1"/>
</dbReference>
<dbReference type="RefSeq" id="WP_151118872.1">
    <property type="nucleotide sequence ID" value="NZ_CP042582.1"/>
</dbReference>
<name>A0A5J6N4N1_9PROT</name>
<dbReference type="PROSITE" id="PS50110">
    <property type="entry name" value="RESPONSE_REGULATORY"/>
    <property type="match status" value="1"/>
</dbReference>
<dbReference type="PANTHER" id="PTHR43065">
    <property type="entry name" value="SENSOR HISTIDINE KINASE"/>
    <property type="match status" value="1"/>
</dbReference>
<dbReference type="GO" id="GO:0000155">
    <property type="term" value="F:phosphorelay sensor kinase activity"/>
    <property type="evidence" value="ECO:0007669"/>
    <property type="project" value="InterPro"/>
</dbReference>
<evidence type="ECO:0000256" key="2">
    <source>
        <dbReference type="ARBA" id="ARBA00012438"/>
    </source>
</evidence>
<dbReference type="SMART" id="SM00388">
    <property type="entry name" value="HisKA"/>
    <property type="match status" value="1"/>
</dbReference>